<gene>
    <name evidence="1" type="primary">IL20RA</name>
</gene>
<sequence length="56" mass="6910">MNMMSEPLTFVRGLKSRSSVCRRRCPHKEHYWSRRQRWQSWARKRYSTHTPLSSKT</sequence>
<dbReference type="EMBL" id="HF583939">
    <property type="protein sequence ID" value="CCQ43436.1"/>
    <property type="molecule type" value="Genomic_DNA"/>
</dbReference>
<protein>
    <submittedName>
        <fullName evidence="1">Alternative protein IL20RA</fullName>
    </submittedName>
</protein>
<proteinExistence type="predicted"/>
<name>L8E9L9_HUMAN</name>
<dbReference type="ChiTaRS" id="IL20RA">
    <property type="organism name" value="human"/>
</dbReference>
<reference evidence="1" key="1">
    <citation type="journal article" date="2013" name="PLoS ONE">
        <title>Direct detection of alternative open reading frames translation products in human significantly expands the proteome.</title>
        <authorList>
            <person name="Vanderperre B."/>
            <person name="Lucier J.-F."/>
            <person name="Motard J."/>
            <person name="Tremblay G."/>
            <person name="Vanderperre S."/>
            <person name="Wisztorski M."/>
            <person name="Salzet M."/>
            <person name="Boisvert F.-M."/>
            <person name="Roucou X."/>
        </authorList>
    </citation>
    <scope>NUCLEOTIDE SEQUENCE</scope>
</reference>
<organism evidence="1">
    <name type="scientific">Homo sapiens</name>
    <name type="common">Human</name>
    <dbReference type="NCBI Taxonomy" id="9606"/>
    <lineage>
        <taxon>Eukaryota</taxon>
        <taxon>Metazoa</taxon>
        <taxon>Chordata</taxon>
        <taxon>Craniata</taxon>
        <taxon>Vertebrata</taxon>
        <taxon>Euteleostomi</taxon>
        <taxon>Mammalia</taxon>
        <taxon>Eutheria</taxon>
        <taxon>Euarchontoglires</taxon>
        <taxon>Primates</taxon>
        <taxon>Haplorrhini</taxon>
        <taxon>Catarrhini</taxon>
        <taxon>Hominidae</taxon>
        <taxon>Homo</taxon>
    </lineage>
</organism>
<evidence type="ECO:0000313" key="1">
    <source>
        <dbReference type="EMBL" id="CCQ43436.1"/>
    </source>
</evidence>
<dbReference type="OrthoDB" id="9909056at2759"/>
<dbReference type="AlphaFoldDB" id="L8E9L9"/>
<accession>L8E9L9</accession>